<dbReference type="Proteomes" id="UP000319801">
    <property type="component" value="Unassembled WGS sequence"/>
</dbReference>
<gene>
    <name evidence="2" type="ORF">Baya_7290</name>
</gene>
<proteinExistence type="predicted"/>
<reference evidence="2 3" key="1">
    <citation type="journal article" date="2019" name="Genome Biol. Evol.">
        <title>Whole-Genome Sequencing of the Giant Devil Catfish, Bagarius yarrelli.</title>
        <authorList>
            <person name="Jiang W."/>
            <person name="Lv Y."/>
            <person name="Cheng L."/>
            <person name="Yang K."/>
            <person name="Chao B."/>
            <person name="Wang X."/>
            <person name="Li Y."/>
            <person name="Pan X."/>
            <person name="You X."/>
            <person name="Zhang Y."/>
            <person name="Yang J."/>
            <person name="Li J."/>
            <person name="Zhang X."/>
            <person name="Liu S."/>
            <person name="Sun C."/>
            <person name="Yang J."/>
            <person name="Shi Q."/>
        </authorList>
    </citation>
    <scope>NUCLEOTIDE SEQUENCE [LARGE SCALE GENOMIC DNA]</scope>
    <source>
        <strain evidence="2">JWS20170419001</strain>
        <tissue evidence="2">Muscle</tissue>
    </source>
</reference>
<feature type="region of interest" description="Disordered" evidence="1">
    <location>
        <begin position="1"/>
        <end position="63"/>
    </location>
</feature>
<dbReference type="AlphaFoldDB" id="A0A556TZT4"/>
<evidence type="ECO:0000256" key="1">
    <source>
        <dbReference type="SAM" id="MobiDB-lite"/>
    </source>
</evidence>
<organism evidence="2 3">
    <name type="scientific">Bagarius yarrelli</name>
    <name type="common">Goonch</name>
    <name type="synonym">Bagrus yarrelli</name>
    <dbReference type="NCBI Taxonomy" id="175774"/>
    <lineage>
        <taxon>Eukaryota</taxon>
        <taxon>Metazoa</taxon>
        <taxon>Chordata</taxon>
        <taxon>Craniata</taxon>
        <taxon>Vertebrata</taxon>
        <taxon>Euteleostomi</taxon>
        <taxon>Actinopterygii</taxon>
        <taxon>Neopterygii</taxon>
        <taxon>Teleostei</taxon>
        <taxon>Ostariophysi</taxon>
        <taxon>Siluriformes</taxon>
        <taxon>Sisoridae</taxon>
        <taxon>Sisorinae</taxon>
        <taxon>Bagarius</taxon>
    </lineage>
</organism>
<keyword evidence="3" id="KW-1185">Reference proteome</keyword>
<name>A0A556TZT4_BAGYA</name>
<protein>
    <submittedName>
        <fullName evidence="2">Uncharacterized protein</fullName>
    </submittedName>
</protein>
<evidence type="ECO:0000313" key="3">
    <source>
        <dbReference type="Proteomes" id="UP000319801"/>
    </source>
</evidence>
<dbReference type="EMBL" id="VCAZ01000032">
    <property type="protein sequence ID" value="TSL47709.1"/>
    <property type="molecule type" value="Genomic_DNA"/>
</dbReference>
<comment type="caution">
    <text evidence="2">The sequence shown here is derived from an EMBL/GenBank/DDBJ whole genome shotgun (WGS) entry which is preliminary data.</text>
</comment>
<feature type="compositionally biased region" description="Polar residues" evidence="1">
    <location>
        <begin position="27"/>
        <end position="39"/>
    </location>
</feature>
<feature type="compositionally biased region" description="Basic and acidic residues" evidence="1">
    <location>
        <begin position="1"/>
        <end position="11"/>
    </location>
</feature>
<sequence length="123" mass="13376">MTAGTECKEADTVGTWEPETERIQTAPRAQSSEGTNTKGSAAEHRRRGGGRAAAEGGGEAEGGKGVEWSYLSPRFSTVALHLLYSSSFYCLSLENGLNARDIRPLWSLGNPQWRSRPILMNSF</sequence>
<accession>A0A556TZT4</accession>
<evidence type="ECO:0000313" key="2">
    <source>
        <dbReference type="EMBL" id="TSL47709.1"/>
    </source>
</evidence>